<dbReference type="SMART" id="SM00388">
    <property type="entry name" value="HisKA"/>
    <property type="match status" value="1"/>
</dbReference>
<reference evidence="15 16" key="1">
    <citation type="journal article" date="2019" name="Syst. Appl. Microbiol.">
        <title>Characterization of Bifidobacterium species in feaces of the Egyptian fruit bat: Description of B. vespertilionis sp. nov. and B. rousetti sp. nov.</title>
        <authorList>
            <person name="Modesto M."/>
            <person name="Satti M."/>
            <person name="Watanabe K."/>
            <person name="Puglisi E."/>
            <person name="Morelli L."/>
            <person name="Huang C.-H."/>
            <person name="Liou J.-S."/>
            <person name="Miyashita M."/>
            <person name="Tamura T."/>
            <person name="Saito S."/>
            <person name="Mori K."/>
            <person name="Huang L."/>
            <person name="Sciavilla P."/>
            <person name="Sandri C."/>
            <person name="Spiezio C."/>
            <person name="Vitali F."/>
            <person name="Cavalieri D."/>
            <person name="Perpetuini G."/>
            <person name="Tofalo R."/>
            <person name="Bonetti A."/>
            <person name="Arita M."/>
            <person name="Mattarelli P."/>
        </authorList>
    </citation>
    <scope>NUCLEOTIDE SEQUENCE [LARGE SCALE GENOMIC DNA]</scope>
    <source>
        <strain evidence="13 16">RST16</strain>
        <strain evidence="14 15">RST8</strain>
    </source>
</reference>
<evidence type="ECO:0000256" key="1">
    <source>
        <dbReference type="ARBA" id="ARBA00000085"/>
    </source>
</evidence>
<dbReference type="GO" id="GO:0000155">
    <property type="term" value="F:phosphorelay sensor kinase activity"/>
    <property type="evidence" value="ECO:0007669"/>
    <property type="project" value="InterPro"/>
</dbReference>
<evidence type="ECO:0000256" key="10">
    <source>
        <dbReference type="ARBA" id="ARBA00023136"/>
    </source>
</evidence>
<dbReference type="PANTHER" id="PTHR45436">
    <property type="entry name" value="SENSOR HISTIDINE KINASE YKOH"/>
    <property type="match status" value="1"/>
</dbReference>
<dbReference type="RefSeq" id="WP_150354684.1">
    <property type="nucleotide sequence ID" value="NZ_RZNZ01000012.1"/>
</dbReference>
<dbReference type="Gene3D" id="1.10.287.130">
    <property type="match status" value="1"/>
</dbReference>
<dbReference type="Proteomes" id="UP000374630">
    <property type="component" value="Unassembled WGS sequence"/>
</dbReference>
<feature type="transmembrane region" description="Helical" evidence="11">
    <location>
        <begin position="75"/>
        <end position="97"/>
    </location>
</feature>
<protein>
    <recommendedName>
        <fullName evidence="3">histidine kinase</fullName>
        <ecNumber evidence="3">2.7.13.3</ecNumber>
    </recommendedName>
</protein>
<keyword evidence="5" id="KW-0808">Transferase</keyword>
<evidence type="ECO:0000256" key="11">
    <source>
        <dbReference type="SAM" id="Phobius"/>
    </source>
</evidence>
<keyword evidence="9" id="KW-0902">Two-component regulatory system</keyword>
<dbReference type="Pfam" id="PF02518">
    <property type="entry name" value="HATPase_c"/>
    <property type="match status" value="1"/>
</dbReference>
<keyword evidence="4" id="KW-0597">Phosphoprotein</keyword>
<dbReference type="SMART" id="SM00387">
    <property type="entry name" value="HATPase_c"/>
    <property type="match status" value="1"/>
</dbReference>
<dbReference type="InterPro" id="IPR004358">
    <property type="entry name" value="Sig_transdc_His_kin-like_C"/>
</dbReference>
<dbReference type="EMBL" id="RZOA01000021">
    <property type="protein sequence ID" value="KAA8822157.1"/>
    <property type="molecule type" value="Genomic_DNA"/>
</dbReference>
<dbReference type="AlphaFoldDB" id="A0A5J5DTU6"/>
<sequence length="332" mass="34849">MAKPSSPSAARAATSISRSMVIAMSAITAVGLLILIAGVIIGSRHEFSEHGLDPDTMNPAAGIVQGAWVIDSRKALLLIVIFGVCIIIATGVVGWFFSKREIAPMEEAMRLQRNFVADASHELKTPLAVIGARTELLEHRLKAGRPIEPTIADLKDDVTRMNEVINDLLLAATSALEHVPTDVGAAVSSAADSIRLLADRHEVALDVSLPNADDPVIVSGGSTGITRCVVAVLDNAIAHSPAGSRVEVRVKAERGQAVVIIRDHGPGLGDDPERLFHRFSRAGGGSDHQGYGLGLALARDIAVRYGGWIDAAPTNGPGTTMRITIPLAGGDE</sequence>
<evidence type="ECO:0000256" key="3">
    <source>
        <dbReference type="ARBA" id="ARBA00012438"/>
    </source>
</evidence>
<dbReference type="CDD" id="cd00082">
    <property type="entry name" value="HisKA"/>
    <property type="match status" value="1"/>
</dbReference>
<feature type="domain" description="Histidine kinase" evidence="12">
    <location>
        <begin position="118"/>
        <end position="329"/>
    </location>
</feature>
<name>A0A5J5DTU6_9BIFI</name>
<dbReference type="PROSITE" id="PS50109">
    <property type="entry name" value="HIS_KIN"/>
    <property type="match status" value="1"/>
</dbReference>
<comment type="caution">
    <text evidence="14">The sequence shown here is derived from an EMBL/GenBank/DDBJ whole genome shotgun (WGS) entry which is preliminary data.</text>
</comment>
<evidence type="ECO:0000313" key="16">
    <source>
        <dbReference type="Proteomes" id="UP000374630"/>
    </source>
</evidence>
<evidence type="ECO:0000256" key="5">
    <source>
        <dbReference type="ARBA" id="ARBA00022679"/>
    </source>
</evidence>
<keyword evidence="7 14" id="KW-0418">Kinase</keyword>
<evidence type="ECO:0000256" key="7">
    <source>
        <dbReference type="ARBA" id="ARBA00022777"/>
    </source>
</evidence>
<evidence type="ECO:0000313" key="15">
    <source>
        <dbReference type="Proteomes" id="UP000345527"/>
    </source>
</evidence>
<dbReference type="InterPro" id="IPR005467">
    <property type="entry name" value="His_kinase_dom"/>
</dbReference>
<evidence type="ECO:0000256" key="2">
    <source>
        <dbReference type="ARBA" id="ARBA00004236"/>
    </source>
</evidence>
<dbReference type="OrthoDB" id="9786919at2"/>
<dbReference type="InterPro" id="IPR003594">
    <property type="entry name" value="HATPase_dom"/>
</dbReference>
<proteinExistence type="predicted"/>
<dbReference type="Pfam" id="PF00512">
    <property type="entry name" value="HisKA"/>
    <property type="match status" value="1"/>
</dbReference>
<dbReference type="CDD" id="cd00075">
    <property type="entry name" value="HATPase"/>
    <property type="match status" value="1"/>
</dbReference>
<evidence type="ECO:0000256" key="4">
    <source>
        <dbReference type="ARBA" id="ARBA00022553"/>
    </source>
</evidence>
<evidence type="ECO:0000313" key="14">
    <source>
        <dbReference type="EMBL" id="KAA8822157.1"/>
    </source>
</evidence>
<dbReference type="Gene3D" id="3.30.565.10">
    <property type="entry name" value="Histidine kinase-like ATPase, C-terminal domain"/>
    <property type="match status" value="1"/>
</dbReference>
<gene>
    <name evidence="14" type="ORF">EM848_09480</name>
    <name evidence="13" type="ORF">EMO90_08810</name>
</gene>
<dbReference type="SUPFAM" id="SSF55874">
    <property type="entry name" value="ATPase domain of HSP90 chaperone/DNA topoisomerase II/histidine kinase"/>
    <property type="match status" value="1"/>
</dbReference>
<dbReference type="InterPro" id="IPR036890">
    <property type="entry name" value="HATPase_C_sf"/>
</dbReference>
<dbReference type="EMBL" id="RZNZ01000012">
    <property type="protein sequence ID" value="KAA8819039.1"/>
    <property type="molecule type" value="Genomic_DNA"/>
</dbReference>
<dbReference type="InterPro" id="IPR036097">
    <property type="entry name" value="HisK_dim/P_sf"/>
</dbReference>
<keyword evidence="8 11" id="KW-1133">Transmembrane helix</keyword>
<feature type="transmembrane region" description="Helical" evidence="11">
    <location>
        <begin position="21"/>
        <end position="42"/>
    </location>
</feature>
<accession>A0A5J5DTU6</accession>
<evidence type="ECO:0000256" key="9">
    <source>
        <dbReference type="ARBA" id="ARBA00023012"/>
    </source>
</evidence>
<evidence type="ECO:0000313" key="13">
    <source>
        <dbReference type="EMBL" id="KAA8819039.1"/>
    </source>
</evidence>
<dbReference type="SUPFAM" id="SSF47384">
    <property type="entry name" value="Homodimeric domain of signal transducing histidine kinase"/>
    <property type="match status" value="1"/>
</dbReference>
<evidence type="ECO:0000256" key="6">
    <source>
        <dbReference type="ARBA" id="ARBA00022692"/>
    </source>
</evidence>
<evidence type="ECO:0000256" key="8">
    <source>
        <dbReference type="ARBA" id="ARBA00022989"/>
    </source>
</evidence>
<dbReference type="PRINTS" id="PR00344">
    <property type="entry name" value="BCTRLSENSOR"/>
</dbReference>
<keyword evidence="16" id="KW-1185">Reference proteome</keyword>
<dbReference type="PANTHER" id="PTHR45436:SF5">
    <property type="entry name" value="SENSOR HISTIDINE KINASE TRCS"/>
    <property type="match status" value="1"/>
</dbReference>
<keyword evidence="6 11" id="KW-0812">Transmembrane</keyword>
<organism evidence="14 15">
    <name type="scientific">Bifidobacterium vespertilionis</name>
    <dbReference type="NCBI Taxonomy" id="2562524"/>
    <lineage>
        <taxon>Bacteria</taxon>
        <taxon>Bacillati</taxon>
        <taxon>Actinomycetota</taxon>
        <taxon>Actinomycetes</taxon>
        <taxon>Bifidobacteriales</taxon>
        <taxon>Bifidobacteriaceae</taxon>
        <taxon>Bifidobacterium</taxon>
    </lineage>
</organism>
<dbReference type="Proteomes" id="UP000345527">
    <property type="component" value="Unassembled WGS sequence"/>
</dbReference>
<evidence type="ECO:0000259" key="12">
    <source>
        <dbReference type="PROSITE" id="PS50109"/>
    </source>
</evidence>
<keyword evidence="10 11" id="KW-0472">Membrane</keyword>
<dbReference type="InterPro" id="IPR050428">
    <property type="entry name" value="TCS_sensor_his_kinase"/>
</dbReference>
<dbReference type="EC" id="2.7.13.3" evidence="3"/>
<dbReference type="GO" id="GO:0005886">
    <property type="term" value="C:plasma membrane"/>
    <property type="evidence" value="ECO:0007669"/>
    <property type="project" value="UniProtKB-SubCell"/>
</dbReference>
<dbReference type="InterPro" id="IPR003661">
    <property type="entry name" value="HisK_dim/P_dom"/>
</dbReference>
<comment type="subcellular location">
    <subcellularLocation>
        <location evidence="2">Cell membrane</location>
    </subcellularLocation>
</comment>
<comment type="catalytic activity">
    <reaction evidence="1">
        <text>ATP + protein L-histidine = ADP + protein N-phospho-L-histidine.</text>
        <dbReference type="EC" id="2.7.13.3"/>
    </reaction>
</comment>